<dbReference type="InterPro" id="IPR001431">
    <property type="entry name" value="Pept_M16_Zn_BS"/>
</dbReference>
<evidence type="ECO:0000256" key="1">
    <source>
        <dbReference type="ARBA" id="ARBA00007261"/>
    </source>
</evidence>
<gene>
    <name evidence="4" type="ORF">LCGC14_0773360</name>
</gene>
<name>A0A0F9QHH3_9ZZZZ</name>
<evidence type="ECO:0000313" key="4">
    <source>
        <dbReference type="EMBL" id="KKN36452.1"/>
    </source>
</evidence>
<evidence type="ECO:0000259" key="3">
    <source>
        <dbReference type="Pfam" id="PF05193"/>
    </source>
</evidence>
<dbReference type="InterPro" id="IPR011249">
    <property type="entry name" value="Metalloenz_LuxS/M16"/>
</dbReference>
<evidence type="ECO:0000259" key="2">
    <source>
        <dbReference type="Pfam" id="PF00675"/>
    </source>
</evidence>
<dbReference type="InterPro" id="IPR050361">
    <property type="entry name" value="MPP/UQCRC_Complex"/>
</dbReference>
<comment type="similarity">
    <text evidence="1">Belongs to the peptidase M16 family.</text>
</comment>
<dbReference type="SUPFAM" id="SSF63411">
    <property type="entry name" value="LuxS/MPP-like metallohydrolase"/>
    <property type="match status" value="2"/>
</dbReference>
<dbReference type="AlphaFoldDB" id="A0A0F9QHH3"/>
<dbReference type="PROSITE" id="PS00143">
    <property type="entry name" value="INSULINASE"/>
    <property type="match status" value="1"/>
</dbReference>
<dbReference type="Pfam" id="PF05193">
    <property type="entry name" value="Peptidase_M16_C"/>
    <property type="match status" value="1"/>
</dbReference>
<dbReference type="InterPro" id="IPR007863">
    <property type="entry name" value="Peptidase_M16_C"/>
</dbReference>
<feature type="domain" description="Peptidase M16 C-terminal" evidence="3">
    <location>
        <begin position="254"/>
        <end position="431"/>
    </location>
</feature>
<dbReference type="InterPro" id="IPR011765">
    <property type="entry name" value="Pept_M16_N"/>
</dbReference>
<dbReference type="EMBL" id="LAZR01001964">
    <property type="protein sequence ID" value="KKN36452.1"/>
    <property type="molecule type" value="Genomic_DNA"/>
</dbReference>
<dbReference type="Pfam" id="PF00675">
    <property type="entry name" value="Peptidase_M16"/>
    <property type="match status" value="2"/>
</dbReference>
<dbReference type="GO" id="GO:0004222">
    <property type="term" value="F:metalloendopeptidase activity"/>
    <property type="evidence" value="ECO:0007669"/>
    <property type="project" value="InterPro"/>
</dbReference>
<protein>
    <recommendedName>
        <fullName evidence="5">Peptidase M16 C-terminal domain-containing protein</fullName>
    </recommendedName>
</protein>
<sequence length="501" mass="57120">MNLKKRFYLTLVLFLAIVTVLNLSLFAQTFDAVKSRVKVHILKSGMKFIVLERHEAPVVSFHVYADVGSANESYGITGISHLLEHMAFKGTKIVGTKDYEAEKKVLVELDALFDKIKGEKVKAKPDAEKLEEMAKKFEALRKKAKEYVVTSEADNMLMKEGDREVNAYTSRDATQYIDSLPSNKVEFWMAMISDRFSNPVFREFFKERDVVIEERRLSVETRPTGRIFEDFFATAFKAHPYGHSIIGHMSDLENITRRDMEQYFKKFYGPNNLTVGIVGDVKAEEVFKMAEVYFGRIPSGPKPESVRTKEPEQWGERRVIIEAKSQPRIIIGYHRPDYRHKDNIALEALANILGQGRSSRLYELLVKEKKVAVYVTSFNGFPGEKYSNLIAFYVIPSRGHTSAECLELIDEEIEKVKKELVTSEELTKFKRGTVKSLLGEMKSNSDMAALLTYAEVVLGDLDAAFDQIKQIRAVTAADVKYVANKYLIKKHRTIGEIASEK</sequence>
<evidence type="ECO:0008006" key="5">
    <source>
        <dbReference type="Google" id="ProtNLM"/>
    </source>
</evidence>
<feature type="domain" description="Peptidase M16 N-terminal" evidence="2">
    <location>
        <begin position="50"/>
        <end position="99"/>
    </location>
</feature>
<feature type="domain" description="Peptidase M16 N-terminal" evidence="2">
    <location>
        <begin position="164"/>
        <end position="247"/>
    </location>
</feature>
<accession>A0A0F9QHH3</accession>
<proteinExistence type="inferred from homology"/>
<dbReference type="GO" id="GO:0046872">
    <property type="term" value="F:metal ion binding"/>
    <property type="evidence" value="ECO:0007669"/>
    <property type="project" value="InterPro"/>
</dbReference>
<dbReference type="Gene3D" id="3.30.830.10">
    <property type="entry name" value="Metalloenzyme, LuxS/M16 peptidase-like"/>
    <property type="match status" value="2"/>
</dbReference>
<reference evidence="4" key="1">
    <citation type="journal article" date="2015" name="Nature">
        <title>Complex archaea that bridge the gap between prokaryotes and eukaryotes.</title>
        <authorList>
            <person name="Spang A."/>
            <person name="Saw J.H."/>
            <person name="Jorgensen S.L."/>
            <person name="Zaremba-Niedzwiedzka K."/>
            <person name="Martijn J."/>
            <person name="Lind A.E."/>
            <person name="van Eijk R."/>
            <person name="Schleper C."/>
            <person name="Guy L."/>
            <person name="Ettema T.J."/>
        </authorList>
    </citation>
    <scope>NUCLEOTIDE SEQUENCE</scope>
</reference>
<organism evidence="4">
    <name type="scientific">marine sediment metagenome</name>
    <dbReference type="NCBI Taxonomy" id="412755"/>
    <lineage>
        <taxon>unclassified sequences</taxon>
        <taxon>metagenomes</taxon>
        <taxon>ecological metagenomes</taxon>
    </lineage>
</organism>
<comment type="caution">
    <text evidence="4">The sequence shown here is derived from an EMBL/GenBank/DDBJ whole genome shotgun (WGS) entry which is preliminary data.</text>
</comment>
<dbReference type="GO" id="GO:0006508">
    <property type="term" value="P:proteolysis"/>
    <property type="evidence" value="ECO:0007669"/>
    <property type="project" value="InterPro"/>
</dbReference>
<dbReference type="PANTHER" id="PTHR11851:SF49">
    <property type="entry name" value="MITOCHONDRIAL-PROCESSING PEPTIDASE SUBUNIT ALPHA"/>
    <property type="match status" value="1"/>
</dbReference>
<dbReference type="PANTHER" id="PTHR11851">
    <property type="entry name" value="METALLOPROTEASE"/>
    <property type="match status" value="1"/>
</dbReference>